<reference evidence="2 3" key="1">
    <citation type="submission" date="2012-07" db="EMBL/GenBank/DDBJ databases">
        <title>Genome sequence of Brachyspira sp. 30446, isolated from a pig with mucohaemorrhagic colitis.</title>
        <authorList>
            <person name="Rubin J.E."/>
            <person name="Fernando C."/>
            <person name="Harding J.C.S."/>
            <person name="Hill J.E."/>
        </authorList>
    </citation>
    <scope>NUCLEOTIDE SEQUENCE [LARGE SCALE GENOMIC DNA]</scope>
    <source>
        <strain evidence="2 3">30446</strain>
    </source>
</reference>
<evidence type="ECO:0000313" key="2">
    <source>
        <dbReference type="EMBL" id="EKV57275.1"/>
    </source>
</evidence>
<gene>
    <name evidence="2" type="ORF">A966_05338</name>
</gene>
<keyword evidence="1" id="KW-1133">Transmembrane helix</keyword>
<dbReference type="Proteomes" id="UP000011663">
    <property type="component" value="Unassembled WGS sequence"/>
</dbReference>
<feature type="transmembrane region" description="Helical" evidence="1">
    <location>
        <begin position="12"/>
        <end position="31"/>
    </location>
</feature>
<proteinExistence type="predicted"/>
<dbReference type="OrthoDB" id="9866819at2"/>
<dbReference type="STRING" id="1289135.A966_05338"/>
<dbReference type="AlphaFoldDB" id="A0A2U4EWC0"/>
<dbReference type="EMBL" id="ALNZ01000022">
    <property type="protein sequence ID" value="EKV57275.1"/>
    <property type="molecule type" value="Genomic_DNA"/>
</dbReference>
<name>A0A2U4EWC0_9SPIR</name>
<comment type="caution">
    <text evidence="2">The sequence shown here is derived from an EMBL/GenBank/DDBJ whole genome shotgun (WGS) entry which is preliminary data.</text>
</comment>
<evidence type="ECO:0000313" key="3">
    <source>
        <dbReference type="Proteomes" id="UP000011663"/>
    </source>
</evidence>
<protein>
    <submittedName>
        <fullName evidence="2">Uncharacterized protein</fullName>
    </submittedName>
</protein>
<keyword evidence="1" id="KW-0472">Membrane</keyword>
<dbReference type="RefSeq" id="WP_008723148.1">
    <property type="nucleotide sequence ID" value="NZ_JH994111.1"/>
</dbReference>
<organism evidence="2 3">
    <name type="scientific">Brachyspira hampsonii 30446</name>
    <dbReference type="NCBI Taxonomy" id="1289135"/>
    <lineage>
        <taxon>Bacteria</taxon>
        <taxon>Pseudomonadati</taxon>
        <taxon>Spirochaetota</taxon>
        <taxon>Spirochaetia</taxon>
        <taxon>Brachyspirales</taxon>
        <taxon>Brachyspiraceae</taxon>
        <taxon>Brachyspira</taxon>
    </lineage>
</organism>
<keyword evidence="1" id="KW-0812">Transmembrane</keyword>
<evidence type="ECO:0000256" key="1">
    <source>
        <dbReference type="SAM" id="Phobius"/>
    </source>
</evidence>
<dbReference type="GeneID" id="66487503"/>
<accession>A0A2U4EWC0</accession>
<sequence length="189" mass="21810">MVELLSLFIQQLNSSVIILVIILIFIIFLTYKLGKWSEKFSNQDNKLSKIDDISDRLIKVETKIDLIYQHTNKNSPIMSNSPISLTDVGQKISKDMNANEILKKYLDKLENDTSLKDCNSAYDIQKNSMDLAKNKLIEYLNEEELLKVKNQAYNYGILVEDIMSIFGILLRNYILDKRGMSIHDIDKGI</sequence>